<evidence type="ECO:0000313" key="2">
    <source>
        <dbReference type="Proteomes" id="UP000305948"/>
    </source>
</evidence>
<feature type="non-terminal residue" evidence="1">
    <location>
        <position position="1"/>
    </location>
</feature>
<protein>
    <recommendedName>
        <fullName evidence="3">RNI-like protein</fullName>
    </recommendedName>
</protein>
<dbReference type="OrthoDB" id="120976at2759"/>
<keyword evidence="2" id="KW-1185">Reference proteome</keyword>
<sequence length="253" mass="28017">SSGLFNPRILDLLRAANIWQLELTDSAVDAAGLNLSGRELLQVFLKPNSFARLAIMDLRDTSLQDIDLTYLHHLPLLAVLLLDNTGIGNEAIFHIVSLRRTLTDIHVRSNPAIDDDAVPALLMLTHLRSLSLYGTSVGMPGLRRFARTINQEDRHLDIEIPAACEEYIEDMASKYMINPRPPLIVEPGACDSLSVAALKRNLGEHANYNKAIVTSGTKAEMMGRLKGLLEARKMDLLVRAMVWGEEGQESLEV</sequence>
<dbReference type="Proteomes" id="UP000305948">
    <property type="component" value="Unassembled WGS sequence"/>
</dbReference>
<evidence type="ECO:0008006" key="3">
    <source>
        <dbReference type="Google" id="ProtNLM"/>
    </source>
</evidence>
<dbReference type="Gene3D" id="3.80.10.10">
    <property type="entry name" value="Ribonuclease Inhibitor"/>
    <property type="match status" value="1"/>
</dbReference>
<dbReference type="AlphaFoldDB" id="A0A5C3MZJ2"/>
<reference evidence="1 2" key="1">
    <citation type="journal article" date="2019" name="Nat. Ecol. Evol.">
        <title>Megaphylogeny resolves global patterns of mushroom evolution.</title>
        <authorList>
            <person name="Varga T."/>
            <person name="Krizsan K."/>
            <person name="Foldi C."/>
            <person name="Dima B."/>
            <person name="Sanchez-Garcia M."/>
            <person name="Sanchez-Ramirez S."/>
            <person name="Szollosi G.J."/>
            <person name="Szarkandi J.G."/>
            <person name="Papp V."/>
            <person name="Albert L."/>
            <person name="Andreopoulos W."/>
            <person name="Angelini C."/>
            <person name="Antonin V."/>
            <person name="Barry K.W."/>
            <person name="Bougher N.L."/>
            <person name="Buchanan P."/>
            <person name="Buyck B."/>
            <person name="Bense V."/>
            <person name="Catcheside P."/>
            <person name="Chovatia M."/>
            <person name="Cooper J."/>
            <person name="Damon W."/>
            <person name="Desjardin D."/>
            <person name="Finy P."/>
            <person name="Geml J."/>
            <person name="Haridas S."/>
            <person name="Hughes K."/>
            <person name="Justo A."/>
            <person name="Karasinski D."/>
            <person name="Kautmanova I."/>
            <person name="Kiss B."/>
            <person name="Kocsube S."/>
            <person name="Kotiranta H."/>
            <person name="LaButti K.M."/>
            <person name="Lechner B.E."/>
            <person name="Liimatainen K."/>
            <person name="Lipzen A."/>
            <person name="Lukacs Z."/>
            <person name="Mihaltcheva S."/>
            <person name="Morgado L.N."/>
            <person name="Niskanen T."/>
            <person name="Noordeloos M.E."/>
            <person name="Ohm R.A."/>
            <person name="Ortiz-Santana B."/>
            <person name="Ovrebo C."/>
            <person name="Racz N."/>
            <person name="Riley R."/>
            <person name="Savchenko A."/>
            <person name="Shiryaev A."/>
            <person name="Soop K."/>
            <person name="Spirin V."/>
            <person name="Szebenyi C."/>
            <person name="Tomsovsky M."/>
            <person name="Tulloss R.E."/>
            <person name="Uehling J."/>
            <person name="Grigoriev I.V."/>
            <person name="Vagvolgyi C."/>
            <person name="Papp T."/>
            <person name="Martin F.M."/>
            <person name="Miettinen O."/>
            <person name="Hibbett D.S."/>
            <person name="Nagy L.G."/>
        </authorList>
    </citation>
    <scope>NUCLEOTIDE SEQUENCE [LARGE SCALE GENOMIC DNA]</scope>
    <source>
        <strain evidence="1 2">OMC1185</strain>
    </source>
</reference>
<name>A0A5C3MZJ2_9AGAM</name>
<gene>
    <name evidence="1" type="ORF">OE88DRAFT_1632051</name>
</gene>
<evidence type="ECO:0000313" key="1">
    <source>
        <dbReference type="EMBL" id="TFK50185.1"/>
    </source>
</evidence>
<dbReference type="EMBL" id="ML213514">
    <property type="protein sequence ID" value="TFK50185.1"/>
    <property type="molecule type" value="Genomic_DNA"/>
</dbReference>
<accession>A0A5C3MZJ2</accession>
<dbReference type="InterPro" id="IPR032675">
    <property type="entry name" value="LRR_dom_sf"/>
</dbReference>
<organism evidence="1 2">
    <name type="scientific">Heliocybe sulcata</name>
    <dbReference type="NCBI Taxonomy" id="5364"/>
    <lineage>
        <taxon>Eukaryota</taxon>
        <taxon>Fungi</taxon>
        <taxon>Dikarya</taxon>
        <taxon>Basidiomycota</taxon>
        <taxon>Agaricomycotina</taxon>
        <taxon>Agaricomycetes</taxon>
        <taxon>Gloeophyllales</taxon>
        <taxon>Gloeophyllaceae</taxon>
        <taxon>Heliocybe</taxon>
    </lineage>
</organism>
<dbReference type="STRING" id="5364.A0A5C3MZJ2"/>
<dbReference type="SUPFAM" id="SSF52047">
    <property type="entry name" value="RNI-like"/>
    <property type="match status" value="1"/>
</dbReference>
<proteinExistence type="predicted"/>